<evidence type="ECO:0000256" key="6">
    <source>
        <dbReference type="ARBA" id="ARBA00022989"/>
    </source>
</evidence>
<dbReference type="EMBL" id="CP015961">
    <property type="protein sequence ID" value="ANI91756.1"/>
    <property type="molecule type" value="Genomic_DNA"/>
</dbReference>
<dbReference type="InterPro" id="IPR038665">
    <property type="entry name" value="Voltage-dep_anion_channel_sf"/>
</dbReference>
<feature type="transmembrane region" description="Helical" evidence="9">
    <location>
        <begin position="195"/>
        <end position="222"/>
    </location>
</feature>
<dbReference type="Gene3D" id="1.50.10.150">
    <property type="entry name" value="Voltage-dependent anion channel"/>
    <property type="match status" value="1"/>
</dbReference>
<sequence>MSYTRLDARHGPWSAPLPAPGPVWFGAVMGTTMFPILLFVYFGPGLQTEHSAVAHALAVPSLVFWIATLLLCGFLTAHFLVRSAQERTVWRRSWGAGAEVLVWGQVAMGLLSLGVCSSLLVAAFFPSGLVPARLIIWVCLLVGAGLALVVPVVFAHRVRAGRAGTPTFGWGGAVMPLVIASNSSAWLGVLHGHAVVSFALAMLSAAFFLCGVVSAAVIFVVGYAHHWWRTPLPLAAVPTAAVPLGLVGQCATASQMQAHNVEGFASVEAGRWMWAAASVQGVVLLPLGALAFAWALVKMFSGFRRAMPFTPAWWAPVYPLTSVAPGLLILGRLWDMPALGAAAWVFGALFVVSWILAAGGTVVALFVHRESWLGMFRMANLGPYLAERWTALRHPARTPDDRDRGPGDRETGVAEREVRLGDL</sequence>
<dbReference type="Pfam" id="PF03595">
    <property type="entry name" value="SLAC1"/>
    <property type="match status" value="1"/>
</dbReference>
<feature type="transmembrane region" description="Helical" evidence="9">
    <location>
        <begin position="309"/>
        <end position="330"/>
    </location>
</feature>
<organism evidence="10 11">
    <name type="scientific">Dietzia timorensis</name>
    <dbReference type="NCBI Taxonomy" id="499555"/>
    <lineage>
        <taxon>Bacteria</taxon>
        <taxon>Bacillati</taxon>
        <taxon>Actinomycetota</taxon>
        <taxon>Actinomycetes</taxon>
        <taxon>Mycobacteriales</taxon>
        <taxon>Dietziaceae</taxon>
        <taxon>Dietzia</taxon>
    </lineage>
</organism>
<evidence type="ECO:0000256" key="7">
    <source>
        <dbReference type="ARBA" id="ARBA00023136"/>
    </source>
</evidence>
<reference evidence="10 11" key="1">
    <citation type="submission" date="2016-06" db="EMBL/GenBank/DDBJ databases">
        <title>Complete genome sequence of a saline-alkali tolerant type strain Dietzia timorensis ID05-A0528T.</title>
        <authorList>
            <person name="Wu X."/>
        </authorList>
    </citation>
    <scope>NUCLEOTIDE SEQUENCE [LARGE SCALE GENOMIC DNA]</scope>
    <source>
        <strain evidence="10 11">ID05-A0528</strain>
    </source>
</reference>
<keyword evidence="6 9" id="KW-1133">Transmembrane helix</keyword>
<evidence type="ECO:0000313" key="11">
    <source>
        <dbReference type="Proteomes" id="UP000186104"/>
    </source>
</evidence>
<dbReference type="PANTHER" id="PTHR31686">
    <property type="match status" value="1"/>
</dbReference>
<dbReference type="OrthoDB" id="958273at2"/>
<proteinExistence type="inferred from homology"/>
<comment type="subcellular location">
    <subcellularLocation>
        <location evidence="1">Cell membrane</location>
        <topology evidence="1">Multi-pass membrane protein</topology>
    </subcellularLocation>
</comment>
<feature type="transmembrane region" description="Helical" evidence="9">
    <location>
        <begin position="167"/>
        <end position="189"/>
    </location>
</feature>
<dbReference type="GO" id="GO:0005886">
    <property type="term" value="C:plasma membrane"/>
    <property type="evidence" value="ECO:0007669"/>
    <property type="project" value="UniProtKB-SubCell"/>
</dbReference>
<dbReference type="PANTHER" id="PTHR31686:SF1">
    <property type="entry name" value="SULFITE EFFLUX PUMP SSU1"/>
    <property type="match status" value="1"/>
</dbReference>
<dbReference type="STRING" id="499555.BJL86_0963"/>
<keyword evidence="11" id="KW-1185">Reference proteome</keyword>
<dbReference type="Proteomes" id="UP000186104">
    <property type="component" value="Chromosome"/>
</dbReference>
<dbReference type="InterPro" id="IPR004695">
    <property type="entry name" value="SLAC1/Mae1/Ssu1/TehA"/>
</dbReference>
<feature type="compositionally biased region" description="Basic and acidic residues" evidence="8">
    <location>
        <begin position="397"/>
        <end position="423"/>
    </location>
</feature>
<feature type="transmembrane region" description="Helical" evidence="9">
    <location>
        <begin position="62"/>
        <end position="81"/>
    </location>
</feature>
<evidence type="ECO:0000256" key="8">
    <source>
        <dbReference type="SAM" id="MobiDB-lite"/>
    </source>
</evidence>
<dbReference type="InterPro" id="IPR051629">
    <property type="entry name" value="Sulfite_efflux_TDT"/>
</dbReference>
<keyword evidence="3" id="KW-0813">Transport</keyword>
<accession>A0A173LHE9</accession>
<feature type="transmembrane region" description="Helical" evidence="9">
    <location>
        <begin position="134"/>
        <end position="155"/>
    </location>
</feature>
<evidence type="ECO:0000313" key="10">
    <source>
        <dbReference type="EMBL" id="ANI91756.1"/>
    </source>
</evidence>
<keyword evidence="7 9" id="KW-0472">Membrane</keyword>
<evidence type="ECO:0000256" key="2">
    <source>
        <dbReference type="ARBA" id="ARBA00008566"/>
    </source>
</evidence>
<keyword evidence="4" id="KW-1003">Cell membrane</keyword>
<feature type="transmembrane region" description="Helical" evidence="9">
    <location>
        <begin position="342"/>
        <end position="367"/>
    </location>
</feature>
<dbReference type="KEGG" id="dtm:BJL86_0963"/>
<evidence type="ECO:0000256" key="9">
    <source>
        <dbReference type="SAM" id="Phobius"/>
    </source>
</evidence>
<feature type="transmembrane region" description="Helical" evidence="9">
    <location>
        <begin position="21"/>
        <end position="42"/>
    </location>
</feature>
<evidence type="ECO:0008006" key="12">
    <source>
        <dbReference type="Google" id="ProtNLM"/>
    </source>
</evidence>
<dbReference type="AlphaFoldDB" id="A0A173LHE9"/>
<feature type="transmembrane region" description="Helical" evidence="9">
    <location>
        <begin position="102"/>
        <end position="128"/>
    </location>
</feature>
<feature type="transmembrane region" description="Helical" evidence="9">
    <location>
        <begin position="274"/>
        <end position="297"/>
    </location>
</feature>
<evidence type="ECO:0000256" key="1">
    <source>
        <dbReference type="ARBA" id="ARBA00004651"/>
    </source>
</evidence>
<protein>
    <recommendedName>
        <fullName evidence="12">C4-dicarboxylate transporter/malic acid transport protein</fullName>
    </recommendedName>
</protein>
<evidence type="ECO:0000256" key="3">
    <source>
        <dbReference type="ARBA" id="ARBA00022448"/>
    </source>
</evidence>
<gene>
    <name evidence="10" type="ORF">BJL86_0963</name>
</gene>
<feature type="region of interest" description="Disordered" evidence="8">
    <location>
        <begin position="396"/>
        <end position="423"/>
    </location>
</feature>
<dbReference type="GO" id="GO:0055085">
    <property type="term" value="P:transmembrane transport"/>
    <property type="evidence" value="ECO:0007669"/>
    <property type="project" value="InterPro"/>
</dbReference>
<dbReference type="RefSeq" id="WP_067477993.1">
    <property type="nucleotide sequence ID" value="NZ_CP015961.1"/>
</dbReference>
<evidence type="ECO:0000256" key="4">
    <source>
        <dbReference type="ARBA" id="ARBA00022475"/>
    </source>
</evidence>
<name>A0A173LHE9_9ACTN</name>
<keyword evidence="5 9" id="KW-0812">Transmembrane</keyword>
<comment type="similarity">
    <text evidence="2">Belongs to the tellurite-resistance/dicarboxylate transporter (TDT) family.</text>
</comment>
<evidence type="ECO:0000256" key="5">
    <source>
        <dbReference type="ARBA" id="ARBA00022692"/>
    </source>
</evidence>